<protein>
    <submittedName>
        <fullName evidence="1">Uncharacterized protein</fullName>
    </submittedName>
</protein>
<dbReference type="EMBL" id="FOSL01000012">
    <property type="protein sequence ID" value="SFK76325.1"/>
    <property type="molecule type" value="Genomic_DNA"/>
</dbReference>
<accession>A0A1I4C5W0</accession>
<proteinExistence type="predicted"/>
<dbReference type="AlphaFoldDB" id="A0A1I4C5W0"/>
<sequence length="107" mass="11861">MTDRDAANIAPFSPPPEWPPHVKMLSLHGSGLLGVHEQTHELYRDWRKVVTERKLAPFERLMIGLATGSALALELKGRKRGPEASLHGVIIAEGSRPVCTLLTVFER</sequence>
<evidence type="ECO:0000313" key="1">
    <source>
        <dbReference type="EMBL" id="SFK76325.1"/>
    </source>
</evidence>
<gene>
    <name evidence="1" type="ORF">SAMN04488498_11219</name>
</gene>
<dbReference type="Proteomes" id="UP000323300">
    <property type="component" value="Unassembled WGS sequence"/>
</dbReference>
<evidence type="ECO:0000313" key="2">
    <source>
        <dbReference type="Proteomes" id="UP000323300"/>
    </source>
</evidence>
<organism evidence="1 2">
    <name type="scientific">Neomesorhizobium albiziae</name>
    <dbReference type="NCBI Taxonomy" id="335020"/>
    <lineage>
        <taxon>Bacteria</taxon>
        <taxon>Pseudomonadati</taxon>
        <taxon>Pseudomonadota</taxon>
        <taxon>Alphaproteobacteria</taxon>
        <taxon>Hyphomicrobiales</taxon>
        <taxon>Phyllobacteriaceae</taxon>
        <taxon>Neomesorhizobium</taxon>
    </lineage>
</organism>
<name>A0A1I4C5W0_9HYPH</name>
<reference evidence="1 2" key="1">
    <citation type="submission" date="2016-10" db="EMBL/GenBank/DDBJ databases">
        <authorList>
            <person name="Varghese N."/>
            <person name="Submissions S."/>
        </authorList>
    </citation>
    <scope>NUCLEOTIDE SEQUENCE [LARGE SCALE GENOMIC DNA]</scope>
    <source>
        <strain evidence="1 2">DSM 21822</strain>
    </source>
</reference>
<keyword evidence="2" id="KW-1185">Reference proteome</keyword>